<dbReference type="OrthoDB" id="335292at2"/>
<comment type="caution">
    <text evidence="1">The sequence shown here is derived from an EMBL/GenBank/DDBJ whole genome shotgun (WGS) entry which is preliminary data.</text>
</comment>
<organism evidence="1 2">
    <name type="scientific">Leptospira fluminis</name>
    <dbReference type="NCBI Taxonomy" id="2484979"/>
    <lineage>
        <taxon>Bacteria</taxon>
        <taxon>Pseudomonadati</taxon>
        <taxon>Spirochaetota</taxon>
        <taxon>Spirochaetia</taxon>
        <taxon>Leptospirales</taxon>
        <taxon>Leptospiraceae</taxon>
        <taxon>Leptospira</taxon>
    </lineage>
</organism>
<evidence type="ECO:0000313" key="1">
    <source>
        <dbReference type="EMBL" id="TGK15550.1"/>
    </source>
</evidence>
<gene>
    <name evidence="1" type="ORF">EHO61_14390</name>
</gene>
<name>A0A4R9GL96_9LEPT</name>
<dbReference type="AlphaFoldDB" id="A0A4R9GL96"/>
<evidence type="ECO:0000313" key="2">
    <source>
        <dbReference type="Proteomes" id="UP000297855"/>
    </source>
</evidence>
<protein>
    <recommendedName>
        <fullName evidence="3">DUF2946 domain-containing protein</fullName>
    </recommendedName>
</protein>
<keyword evidence="2" id="KW-1185">Reference proteome</keyword>
<accession>A0A4R9GL96</accession>
<dbReference type="RefSeq" id="WP_135814276.1">
    <property type="nucleotide sequence ID" value="NZ_RQEV01000015.1"/>
</dbReference>
<dbReference type="Proteomes" id="UP000297855">
    <property type="component" value="Unassembled WGS sequence"/>
</dbReference>
<reference evidence="1" key="1">
    <citation type="journal article" date="2019" name="PLoS Negl. Trop. Dis.">
        <title>Revisiting the worldwide diversity of Leptospira species in the environment.</title>
        <authorList>
            <person name="Vincent A.T."/>
            <person name="Schiettekatte O."/>
            <person name="Bourhy P."/>
            <person name="Veyrier F.J."/>
            <person name="Picardeau M."/>
        </authorList>
    </citation>
    <scope>NUCLEOTIDE SEQUENCE [LARGE SCALE GENOMIC DNA]</scope>
    <source>
        <strain evidence="1">SCS5</strain>
    </source>
</reference>
<evidence type="ECO:0008006" key="3">
    <source>
        <dbReference type="Google" id="ProtNLM"/>
    </source>
</evidence>
<proteinExistence type="predicted"/>
<sequence>MLDRWFLKLFLKAFVILFIANFGYQKIVDNEAVCGALGIAEEHCPYATHIPGHTTEDSDHVCIDCPCNLTLFVSWDLYVARVYSRLSVLFYTSPMPVVLAYELPIRLFRPPRNSSFA</sequence>
<dbReference type="EMBL" id="RQEV01000015">
    <property type="protein sequence ID" value="TGK15550.1"/>
    <property type="molecule type" value="Genomic_DNA"/>
</dbReference>